<evidence type="ECO:0000313" key="4">
    <source>
        <dbReference type="EMBL" id="KYN17231.1"/>
    </source>
</evidence>
<dbReference type="InterPro" id="IPR001254">
    <property type="entry name" value="Trypsin_dom"/>
</dbReference>
<feature type="non-terminal residue" evidence="4">
    <location>
        <position position="1"/>
    </location>
</feature>
<dbReference type="PANTHER" id="PTHR24256">
    <property type="entry name" value="TRYPTASE-RELATED"/>
    <property type="match status" value="1"/>
</dbReference>
<dbReference type="AlphaFoldDB" id="A0A195DWL3"/>
<accession>A0A195DWL3</accession>
<feature type="domain" description="Peptidase S1" evidence="3">
    <location>
        <begin position="90"/>
        <end position="327"/>
    </location>
</feature>
<evidence type="ECO:0000259" key="3">
    <source>
        <dbReference type="PROSITE" id="PS50240"/>
    </source>
</evidence>
<organism evidence="4 5">
    <name type="scientific">Trachymyrmex cornetzi</name>
    <dbReference type="NCBI Taxonomy" id="471704"/>
    <lineage>
        <taxon>Eukaryota</taxon>
        <taxon>Metazoa</taxon>
        <taxon>Ecdysozoa</taxon>
        <taxon>Arthropoda</taxon>
        <taxon>Hexapoda</taxon>
        <taxon>Insecta</taxon>
        <taxon>Pterygota</taxon>
        <taxon>Neoptera</taxon>
        <taxon>Endopterygota</taxon>
        <taxon>Hymenoptera</taxon>
        <taxon>Apocrita</taxon>
        <taxon>Aculeata</taxon>
        <taxon>Formicoidea</taxon>
        <taxon>Formicidae</taxon>
        <taxon>Myrmicinae</taxon>
        <taxon>Trachymyrmex</taxon>
    </lineage>
</organism>
<dbReference type="PRINTS" id="PR00722">
    <property type="entry name" value="CHYMOTRYPSIN"/>
</dbReference>
<dbReference type="Gene3D" id="2.40.10.10">
    <property type="entry name" value="Trypsin-like serine proteases"/>
    <property type="match status" value="1"/>
</dbReference>
<dbReference type="InterPro" id="IPR001314">
    <property type="entry name" value="Peptidase_S1A"/>
</dbReference>
<dbReference type="InterPro" id="IPR051487">
    <property type="entry name" value="Ser/Thr_Proteases_Immune/Dev"/>
</dbReference>
<dbReference type="Pfam" id="PF00089">
    <property type="entry name" value="Trypsin"/>
    <property type="match status" value="1"/>
</dbReference>
<dbReference type="InterPro" id="IPR043504">
    <property type="entry name" value="Peptidase_S1_PA_chymotrypsin"/>
</dbReference>
<dbReference type="SUPFAM" id="SSF50494">
    <property type="entry name" value="Trypsin-like serine proteases"/>
    <property type="match status" value="1"/>
</dbReference>
<proteinExistence type="inferred from homology"/>
<reference evidence="4 5" key="1">
    <citation type="submission" date="2015-09" db="EMBL/GenBank/DDBJ databases">
        <title>Trachymyrmex cornetzi WGS genome.</title>
        <authorList>
            <person name="Nygaard S."/>
            <person name="Hu H."/>
            <person name="Boomsma J."/>
            <person name="Zhang G."/>
        </authorList>
    </citation>
    <scope>NUCLEOTIDE SEQUENCE [LARGE SCALE GENOMIC DNA]</scope>
    <source>
        <strain evidence="4">Tcor2-1</strain>
        <tissue evidence="4">Whole body</tissue>
    </source>
</reference>
<dbReference type="PROSITE" id="PS00134">
    <property type="entry name" value="TRYPSIN_HIS"/>
    <property type="match status" value="1"/>
</dbReference>
<keyword evidence="5" id="KW-1185">Reference proteome</keyword>
<dbReference type="CDD" id="cd00190">
    <property type="entry name" value="Tryp_SPc"/>
    <property type="match status" value="1"/>
</dbReference>
<dbReference type="SMART" id="SM00020">
    <property type="entry name" value="Tryp_SPc"/>
    <property type="match status" value="1"/>
</dbReference>
<dbReference type="GO" id="GO:0004252">
    <property type="term" value="F:serine-type endopeptidase activity"/>
    <property type="evidence" value="ECO:0007669"/>
    <property type="project" value="InterPro"/>
</dbReference>
<name>A0A195DWL3_9HYME</name>
<evidence type="ECO:0000256" key="2">
    <source>
        <dbReference type="ARBA" id="ARBA00024195"/>
    </source>
</evidence>
<evidence type="ECO:0000313" key="5">
    <source>
        <dbReference type="Proteomes" id="UP000078492"/>
    </source>
</evidence>
<dbReference type="InterPro" id="IPR009003">
    <property type="entry name" value="Peptidase_S1_PA"/>
</dbReference>
<dbReference type="GO" id="GO:0006508">
    <property type="term" value="P:proteolysis"/>
    <property type="evidence" value="ECO:0007669"/>
    <property type="project" value="UniProtKB-KW"/>
</dbReference>
<dbReference type="Proteomes" id="UP000078492">
    <property type="component" value="Unassembled WGS sequence"/>
</dbReference>
<dbReference type="STRING" id="471704.A0A195DWL3"/>
<keyword evidence="4" id="KW-0645">Protease</keyword>
<evidence type="ECO:0000256" key="1">
    <source>
        <dbReference type="ARBA" id="ARBA00023157"/>
    </source>
</evidence>
<comment type="similarity">
    <text evidence="2">Belongs to the peptidase S1 family. CLIP subfamily.</text>
</comment>
<protein>
    <submittedName>
        <fullName evidence="4">Venom serine protease</fullName>
    </submittedName>
</protein>
<keyword evidence="4" id="KW-0378">Hydrolase</keyword>
<dbReference type="PROSITE" id="PS50240">
    <property type="entry name" value="TRYPSIN_DOM"/>
    <property type="match status" value="1"/>
</dbReference>
<sequence>KDKNAAQVAEKISHVYEEDALTKQTAADFANFEMEILMSKMHIILVGLFYDLLKELNIDHKTVLGHLYKAGYTKKLDIWVLYLTVKNTKIVGGKETQVNEFPWMVGFMNAESGKIFYGGTIISEQYVITAGHCVVMLMRRFLNRTIVVVGEHDTSTDRDTNATKIYQLSRCITHEYDSSAFVYNSIGICKIVGSIKFSAEVGPVCLPFKHKNDSFTGDKVTALGWGLLEYAGNKSDTLQKVDLDVVPHEECPDSNDTNICTFTLGKDTCVLDEGGPLLWQDPATHNLVLAGIINIIYIFNGSCSYSDKPIINIRTGAHIDWIESVTSGARYCKIE</sequence>
<gene>
    <name evidence="4" type="ORF">ALC57_10450</name>
</gene>
<dbReference type="InterPro" id="IPR018114">
    <property type="entry name" value="TRYPSIN_HIS"/>
</dbReference>
<keyword evidence="1" id="KW-1015">Disulfide bond</keyword>
<dbReference type="EMBL" id="KQ980204">
    <property type="protein sequence ID" value="KYN17231.1"/>
    <property type="molecule type" value="Genomic_DNA"/>
</dbReference>